<dbReference type="AlphaFoldDB" id="A0A0F9LZS1"/>
<reference evidence="1" key="1">
    <citation type="journal article" date="2015" name="Nature">
        <title>Complex archaea that bridge the gap between prokaryotes and eukaryotes.</title>
        <authorList>
            <person name="Spang A."/>
            <person name="Saw J.H."/>
            <person name="Jorgensen S.L."/>
            <person name="Zaremba-Niedzwiedzka K."/>
            <person name="Martijn J."/>
            <person name="Lind A.E."/>
            <person name="van Eijk R."/>
            <person name="Schleper C."/>
            <person name="Guy L."/>
            <person name="Ettema T.J."/>
        </authorList>
    </citation>
    <scope>NUCLEOTIDE SEQUENCE</scope>
</reference>
<proteinExistence type="predicted"/>
<name>A0A0F9LZS1_9ZZZZ</name>
<comment type="caution">
    <text evidence="1">The sequence shown here is derived from an EMBL/GenBank/DDBJ whole genome shotgun (WGS) entry which is preliminary data.</text>
</comment>
<organism evidence="1">
    <name type="scientific">marine sediment metagenome</name>
    <dbReference type="NCBI Taxonomy" id="412755"/>
    <lineage>
        <taxon>unclassified sequences</taxon>
        <taxon>metagenomes</taxon>
        <taxon>ecological metagenomes</taxon>
    </lineage>
</organism>
<sequence length="97" mass="11364">MIVMYYRGYILIRLKVIGTEWKVVKKLIDLKSTEPDEDWKITYATPVYGGWDVIVECSFSKLKDLDKIVTYCRVDSDLSKWIEETTTLMGSKNDYPN</sequence>
<dbReference type="EMBL" id="LAZR01009910">
    <property type="protein sequence ID" value="KKM69915.1"/>
    <property type="molecule type" value="Genomic_DNA"/>
</dbReference>
<gene>
    <name evidence="1" type="ORF">LCGC14_1446020</name>
</gene>
<dbReference type="Gene3D" id="3.30.70.920">
    <property type="match status" value="1"/>
</dbReference>
<protein>
    <recommendedName>
        <fullName evidence="2">Transcription regulator AsnC/Lrp ligand binding domain-containing protein</fullName>
    </recommendedName>
</protein>
<accession>A0A0F9LZS1</accession>
<evidence type="ECO:0000313" key="1">
    <source>
        <dbReference type="EMBL" id="KKM69915.1"/>
    </source>
</evidence>
<evidence type="ECO:0008006" key="2">
    <source>
        <dbReference type="Google" id="ProtNLM"/>
    </source>
</evidence>